<sequence>MAYLTKRFQNMVRRNGEMLKRDNSSKPKNCDLCYKCGKPGHFMKDCPLLKQEFSKNYHEKTAKMNPVHFKEFKRKRSADNMMRQDLTAWGNSSSGSEDEPYTSDSSMMTVEGEETGYDSTSTLMPQSDDDEDNGNKDVNFRDV</sequence>
<name>A0A1S3XKX3_TOBAC</name>
<dbReference type="GO" id="GO:0008270">
    <property type="term" value="F:zinc ion binding"/>
    <property type="evidence" value="ECO:0007669"/>
    <property type="project" value="UniProtKB-KW"/>
</dbReference>
<dbReference type="InterPro" id="IPR036875">
    <property type="entry name" value="Znf_CCHC_sf"/>
</dbReference>
<dbReference type="OrthoDB" id="1306007at2759"/>
<evidence type="ECO:0000256" key="2">
    <source>
        <dbReference type="SAM" id="MobiDB-lite"/>
    </source>
</evidence>
<evidence type="ECO:0000313" key="4">
    <source>
        <dbReference type="RefSeq" id="XP_016440479.1"/>
    </source>
</evidence>
<keyword evidence="1" id="KW-0862">Zinc</keyword>
<dbReference type="KEGG" id="nta:107766244"/>
<gene>
    <name evidence="4" type="primary">LOC107766244</name>
</gene>
<organism evidence="4">
    <name type="scientific">Nicotiana tabacum</name>
    <name type="common">Common tobacco</name>
    <dbReference type="NCBI Taxonomy" id="4097"/>
    <lineage>
        <taxon>Eukaryota</taxon>
        <taxon>Viridiplantae</taxon>
        <taxon>Streptophyta</taxon>
        <taxon>Embryophyta</taxon>
        <taxon>Tracheophyta</taxon>
        <taxon>Spermatophyta</taxon>
        <taxon>Magnoliopsida</taxon>
        <taxon>eudicotyledons</taxon>
        <taxon>Gunneridae</taxon>
        <taxon>Pentapetalae</taxon>
        <taxon>asterids</taxon>
        <taxon>lamiids</taxon>
        <taxon>Solanales</taxon>
        <taxon>Solanaceae</taxon>
        <taxon>Nicotianoideae</taxon>
        <taxon>Nicotianeae</taxon>
        <taxon>Nicotiana</taxon>
    </lineage>
</organism>
<dbReference type="InterPro" id="IPR001878">
    <property type="entry name" value="Znf_CCHC"/>
</dbReference>
<feature type="domain" description="CCHC-type" evidence="3">
    <location>
        <begin position="33"/>
        <end position="47"/>
    </location>
</feature>
<feature type="region of interest" description="Disordered" evidence="2">
    <location>
        <begin position="83"/>
        <end position="143"/>
    </location>
</feature>
<dbReference type="SUPFAM" id="SSF57756">
    <property type="entry name" value="Retrovirus zinc finger-like domains"/>
    <property type="match status" value="1"/>
</dbReference>
<dbReference type="GO" id="GO:0003676">
    <property type="term" value="F:nucleic acid binding"/>
    <property type="evidence" value="ECO:0007669"/>
    <property type="project" value="InterPro"/>
</dbReference>
<evidence type="ECO:0000259" key="3">
    <source>
        <dbReference type="PROSITE" id="PS50158"/>
    </source>
</evidence>
<feature type="compositionally biased region" description="Basic and acidic residues" evidence="2">
    <location>
        <begin position="133"/>
        <end position="143"/>
    </location>
</feature>
<dbReference type="Gene3D" id="4.10.60.10">
    <property type="entry name" value="Zinc finger, CCHC-type"/>
    <property type="match status" value="1"/>
</dbReference>
<dbReference type="PaxDb" id="4097-A0A1S3XKX3"/>
<proteinExistence type="predicted"/>
<reference evidence="4" key="1">
    <citation type="submission" date="2025-08" db="UniProtKB">
        <authorList>
            <consortium name="RefSeq"/>
        </authorList>
    </citation>
    <scope>IDENTIFICATION</scope>
</reference>
<accession>A0A1S3XKX3</accession>
<evidence type="ECO:0000256" key="1">
    <source>
        <dbReference type="PROSITE-ProRule" id="PRU00047"/>
    </source>
</evidence>
<dbReference type="SMART" id="SM00343">
    <property type="entry name" value="ZnF_C2HC"/>
    <property type="match status" value="1"/>
</dbReference>
<dbReference type="RefSeq" id="XP_016440479.1">
    <property type="nucleotide sequence ID" value="XM_016584993.1"/>
</dbReference>
<dbReference type="Pfam" id="PF00098">
    <property type="entry name" value="zf-CCHC"/>
    <property type="match status" value="1"/>
</dbReference>
<protein>
    <recommendedName>
        <fullName evidence="3">CCHC-type domain-containing protein</fullName>
    </recommendedName>
</protein>
<dbReference type="PROSITE" id="PS50158">
    <property type="entry name" value="ZF_CCHC"/>
    <property type="match status" value="1"/>
</dbReference>
<dbReference type="AlphaFoldDB" id="A0A1S3XKX3"/>
<keyword evidence="1" id="KW-0863">Zinc-finger</keyword>
<keyword evidence="1" id="KW-0479">Metal-binding</keyword>